<comment type="caution">
    <text evidence="1">The sequence shown here is derived from an EMBL/GenBank/DDBJ whole genome shotgun (WGS) entry which is preliminary data.</text>
</comment>
<dbReference type="EMBL" id="SRLO01000255">
    <property type="protein sequence ID" value="TNN64339.1"/>
    <property type="molecule type" value="Genomic_DNA"/>
</dbReference>
<name>A0A4Z2HET7_9TELE</name>
<accession>A0A4Z2HET7</accession>
<evidence type="ECO:0000313" key="1">
    <source>
        <dbReference type="EMBL" id="TNN64339.1"/>
    </source>
</evidence>
<gene>
    <name evidence="1" type="ORF">EYF80_025469</name>
</gene>
<keyword evidence="2" id="KW-1185">Reference proteome</keyword>
<evidence type="ECO:0000313" key="2">
    <source>
        <dbReference type="Proteomes" id="UP000314294"/>
    </source>
</evidence>
<protein>
    <submittedName>
        <fullName evidence="1">Uncharacterized protein</fullName>
    </submittedName>
</protein>
<sequence length="83" mass="9670">MERAVSGRGMRGKLLPVRCDSTDARATSLRLPERTRQTHGTALSRSARLRKSWHTITNRYKFSMTTRKFLMAKNTSIWWKTSK</sequence>
<organism evidence="1 2">
    <name type="scientific">Liparis tanakae</name>
    <name type="common">Tanaka's snailfish</name>
    <dbReference type="NCBI Taxonomy" id="230148"/>
    <lineage>
        <taxon>Eukaryota</taxon>
        <taxon>Metazoa</taxon>
        <taxon>Chordata</taxon>
        <taxon>Craniata</taxon>
        <taxon>Vertebrata</taxon>
        <taxon>Euteleostomi</taxon>
        <taxon>Actinopterygii</taxon>
        <taxon>Neopterygii</taxon>
        <taxon>Teleostei</taxon>
        <taxon>Neoteleostei</taxon>
        <taxon>Acanthomorphata</taxon>
        <taxon>Eupercaria</taxon>
        <taxon>Perciformes</taxon>
        <taxon>Cottioidei</taxon>
        <taxon>Cottales</taxon>
        <taxon>Liparidae</taxon>
        <taxon>Liparis</taxon>
    </lineage>
</organism>
<reference evidence="1 2" key="1">
    <citation type="submission" date="2019-03" db="EMBL/GenBank/DDBJ databases">
        <title>First draft genome of Liparis tanakae, snailfish: a comprehensive survey of snailfish specific genes.</title>
        <authorList>
            <person name="Kim W."/>
            <person name="Song I."/>
            <person name="Jeong J.-H."/>
            <person name="Kim D."/>
            <person name="Kim S."/>
            <person name="Ryu S."/>
            <person name="Song J.Y."/>
            <person name="Lee S.K."/>
        </authorList>
    </citation>
    <scope>NUCLEOTIDE SEQUENCE [LARGE SCALE GENOMIC DNA]</scope>
    <source>
        <tissue evidence="1">Muscle</tissue>
    </source>
</reference>
<proteinExistence type="predicted"/>
<dbReference type="AlphaFoldDB" id="A0A4Z2HET7"/>
<dbReference type="Proteomes" id="UP000314294">
    <property type="component" value="Unassembled WGS sequence"/>
</dbReference>